<organism evidence="3 4">
    <name type="scientific">Lingula anatina</name>
    <name type="common">Brachiopod</name>
    <name type="synonym">Lingula unguis</name>
    <dbReference type="NCBI Taxonomy" id="7574"/>
    <lineage>
        <taxon>Eukaryota</taxon>
        <taxon>Metazoa</taxon>
        <taxon>Spiralia</taxon>
        <taxon>Lophotrochozoa</taxon>
        <taxon>Brachiopoda</taxon>
        <taxon>Linguliformea</taxon>
        <taxon>Lingulata</taxon>
        <taxon>Lingulida</taxon>
        <taxon>Linguloidea</taxon>
        <taxon>Lingulidae</taxon>
        <taxon>Lingula</taxon>
    </lineage>
</organism>
<feature type="region of interest" description="Disordered" evidence="2">
    <location>
        <begin position="308"/>
        <end position="329"/>
    </location>
</feature>
<proteinExistence type="predicted"/>
<dbReference type="AlphaFoldDB" id="A0A1S3KGR6"/>
<protein>
    <submittedName>
        <fullName evidence="4">Uncharacterized protein LOC106181863</fullName>
    </submittedName>
</protein>
<evidence type="ECO:0000313" key="4">
    <source>
        <dbReference type="RefSeq" id="XP_013421835.1"/>
    </source>
</evidence>
<name>A0A1S3KGR6_LINAN</name>
<dbReference type="KEGG" id="lak:106181863"/>
<keyword evidence="3" id="KW-1185">Reference proteome</keyword>
<evidence type="ECO:0000256" key="2">
    <source>
        <dbReference type="SAM" id="MobiDB-lite"/>
    </source>
</evidence>
<dbReference type="Proteomes" id="UP000085678">
    <property type="component" value="Unplaced"/>
</dbReference>
<dbReference type="InParanoid" id="A0A1S3KGR6"/>
<evidence type="ECO:0000256" key="1">
    <source>
        <dbReference type="SAM" id="Coils"/>
    </source>
</evidence>
<feature type="compositionally biased region" description="Basic and acidic residues" evidence="2">
    <location>
        <begin position="313"/>
        <end position="329"/>
    </location>
</feature>
<accession>A0A1S3KGR6</accession>
<dbReference type="RefSeq" id="XP_013421835.1">
    <property type="nucleotide sequence ID" value="XM_013566381.1"/>
</dbReference>
<evidence type="ECO:0000313" key="3">
    <source>
        <dbReference type="Proteomes" id="UP000085678"/>
    </source>
</evidence>
<sequence>MDLGLLRQVSVAHRQGQDSHHFSHLRLGLIGKTVECLEDTSNRYLLSAIFDFKLDAEHSGLSYAPSCQKHKKVLGEIIKTANKQLKEACKGCSNCVEHIKYVDHFFKKGGLSSLVSDTQRELHKQNYRVRELQTELREIQRQLSEKISENSTLKDVNNIYLSQLEGKSTEEQTLRSTTGDLSTRNQSMTSKMAQQNKRLAELQHRINRELNPHAVNVARPAAATTPDQLVDMYTMDLYEEEHDRALDQLQDDFEFTEEEGIGILFTAVTVSYECTEKALQNYTQGWKASLRVPTIDVNFNQTFHGHGSFRTSSEGKHSHSSDSRHSSLDANLPRHVEDACADSEEEKELFDRISHTIRQFLVNNTERHDLKEINQDVLEQLRTSLQDLSVTVSVCFGKWWSWTRR</sequence>
<gene>
    <name evidence="4" type="primary">LOC106181863</name>
</gene>
<dbReference type="GeneID" id="106181863"/>
<feature type="coiled-coil region" evidence="1">
    <location>
        <begin position="115"/>
        <end position="149"/>
    </location>
</feature>
<reference evidence="4" key="1">
    <citation type="submission" date="2025-08" db="UniProtKB">
        <authorList>
            <consortium name="RefSeq"/>
        </authorList>
    </citation>
    <scope>IDENTIFICATION</scope>
    <source>
        <tissue evidence="4">Gonads</tissue>
    </source>
</reference>
<keyword evidence="1" id="KW-0175">Coiled coil</keyword>